<evidence type="ECO:0000313" key="2">
    <source>
        <dbReference type="EMBL" id="KAH8077406.1"/>
    </source>
</evidence>
<accession>A0A8K0XKB8</accession>
<evidence type="ECO:0000259" key="1">
    <source>
        <dbReference type="PROSITE" id="PS51212"/>
    </source>
</evidence>
<dbReference type="PROSITE" id="PS51212">
    <property type="entry name" value="WSC"/>
    <property type="match status" value="1"/>
</dbReference>
<dbReference type="AlphaFoldDB" id="A0A8K0XKB8"/>
<keyword evidence="3" id="KW-1185">Reference proteome</keyword>
<dbReference type="EMBL" id="JAEVFJ010000064">
    <property type="protein sequence ID" value="KAH8077406.1"/>
    <property type="molecule type" value="Genomic_DNA"/>
</dbReference>
<sequence>MTVRALSRFQMHLNISGHGSSNASSKDMHLLSLVTLALIITSADGLATVCRFVCPDTVRGSTLLLEKLNIDGSVGDCFWFQDDNNAHEASFDVSGDELVPSADSEVPTRAPQSCTTVADGWSLLFNQVCYNTAKTLLKNDTIVSVADGNTPAACTAACDALGFVLAGVKAGSECHCATGTTSGAIPTPHIGCNIPCPGDTSLTCGGLAAIELFTKS</sequence>
<dbReference type="OrthoDB" id="5985073at2759"/>
<feature type="domain" description="WSC" evidence="1">
    <location>
        <begin position="123"/>
        <end position="216"/>
    </location>
</feature>
<reference evidence="2" key="1">
    <citation type="journal article" date="2021" name="New Phytol.">
        <title>Evolutionary innovations through gain and loss of genes in the ectomycorrhizal Boletales.</title>
        <authorList>
            <person name="Wu G."/>
            <person name="Miyauchi S."/>
            <person name="Morin E."/>
            <person name="Kuo A."/>
            <person name="Drula E."/>
            <person name="Varga T."/>
            <person name="Kohler A."/>
            <person name="Feng B."/>
            <person name="Cao Y."/>
            <person name="Lipzen A."/>
            <person name="Daum C."/>
            <person name="Hundley H."/>
            <person name="Pangilinan J."/>
            <person name="Johnson J."/>
            <person name="Barry K."/>
            <person name="LaButti K."/>
            <person name="Ng V."/>
            <person name="Ahrendt S."/>
            <person name="Min B."/>
            <person name="Choi I.G."/>
            <person name="Park H."/>
            <person name="Plett J.M."/>
            <person name="Magnuson J."/>
            <person name="Spatafora J.W."/>
            <person name="Nagy L.G."/>
            <person name="Henrissat B."/>
            <person name="Grigoriev I.V."/>
            <person name="Yang Z.L."/>
            <person name="Xu J."/>
            <person name="Martin F.M."/>
        </authorList>
    </citation>
    <scope>NUCLEOTIDE SEQUENCE</scope>
    <source>
        <strain evidence="2">KKN 215</strain>
    </source>
</reference>
<dbReference type="Proteomes" id="UP000813824">
    <property type="component" value="Unassembled WGS sequence"/>
</dbReference>
<proteinExistence type="predicted"/>
<name>A0A8K0XKB8_9AGAR</name>
<comment type="caution">
    <text evidence="2">The sequence shown here is derived from an EMBL/GenBank/DDBJ whole genome shotgun (WGS) entry which is preliminary data.</text>
</comment>
<dbReference type="InterPro" id="IPR002889">
    <property type="entry name" value="WSC_carb-bd"/>
</dbReference>
<evidence type="ECO:0000313" key="3">
    <source>
        <dbReference type="Proteomes" id="UP000813824"/>
    </source>
</evidence>
<dbReference type="Pfam" id="PF01822">
    <property type="entry name" value="WSC"/>
    <property type="match status" value="1"/>
</dbReference>
<dbReference type="SMART" id="SM00321">
    <property type="entry name" value="WSC"/>
    <property type="match status" value="1"/>
</dbReference>
<gene>
    <name evidence="2" type="ORF">BXZ70DRAFT_1053806</name>
</gene>
<protein>
    <recommendedName>
        <fullName evidence="1">WSC domain-containing protein</fullName>
    </recommendedName>
</protein>
<organism evidence="2 3">
    <name type="scientific">Cristinia sonorae</name>
    <dbReference type="NCBI Taxonomy" id="1940300"/>
    <lineage>
        <taxon>Eukaryota</taxon>
        <taxon>Fungi</taxon>
        <taxon>Dikarya</taxon>
        <taxon>Basidiomycota</taxon>
        <taxon>Agaricomycotina</taxon>
        <taxon>Agaricomycetes</taxon>
        <taxon>Agaricomycetidae</taxon>
        <taxon>Agaricales</taxon>
        <taxon>Pleurotineae</taxon>
        <taxon>Stephanosporaceae</taxon>
        <taxon>Cristinia</taxon>
    </lineage>
</organism>